<dbReference type="VEuPathDB" id="FungiDB:TAPDE_001254"/>
<accession>R4XB86</accession>
<comment type="caution">
    <text evidence="1">The sequence shown here is derived from an EMBL/GenBank/DDBJ whole genome shotgun (WGS) entry which is preliminary data.</text>
</comment>
<gene>
    <name evidence="1" type="ORF">TAPDE_001254</name>
</gene>
<protein>
    <submittedName>
        <fullName evidence="1">Uncharacterized protein</fullName>
    </submittedName>
</protein>
<dbReference type="Proteomes" id="UP000013776">
    <property type="component" value="Unassembled WGS sequence"/>
</dbReference>
<keyword evidence="2" id="KW-1185">Reference proteome</keyword>
<proteinExistence type="predicted"/>
<evidence type="ECO:0000313" key="2">
    <source>
        <dbReference type="Proteomes" id="UP000013776"/>
    </source>
</evidence>
<dbReference type="EMBL" id="CAHR02000046">
    <property type="protein sequence ID" value="CCG81602.1"/>
    <property type="molecule type" value="Genomic_DNA"/>
</dbReference>
<dbReference type="AlphaFoldDB" id="R4XB86"/>
<sequence length="139" mass="15205">MSYKSPVRQLQTIDKRLLRNKNQHKLLLAEPLQAYPARTTLQVVADGAAVVDIAEDTILLVGPDVRALDEALRVLDTFLYPPKTDVESKEPILTVPLARLEVEDVSFVVEEVDDLDRVSAAVASVTASEEVTIAIVAVT</sequence>
<evidence type="ECO:0000313" key="1">
    <source>
        <dbReference type="EMBL" id="CCG81602.1"/>
    </source>
</evidence>
<organism evidence="1 2">
    <name type="scientific">Taphrina deformans (strain PYCC 5710 / ATCC 11124 / CBS 356.35 / IMI 108563 / JCM 9778 / NBRC 8474)</name>
    <name type="common">Peach leaf curl fungus</name>
    <name type="synonym">Lalaria deformans</name>
    <dbReference type="NCBI Taxonomy" id="1097556"/>
    <lineage>
        <taxon>Eukaryota</taxon>
        <taxon>Fungi</taxon>
        <taxon>Dikarya</taxon>
        <taxon>Ascomycota</taxon>
        <taxon>Taphrinomycotina</taxon>
        <taxon>Taphrinomycetes</taxon>
        <taxon>Taphrinales</taxon>
        <taxon>Taphrinaceae</taxon>
        <taxon>Taphrina</taxon>
    </lineage>
</organism>
<reference evidence="1 2" key="1">
    <citation type="journal article" date="2013" name="MBio">
        <title>Genome sequencing of the plant pathogen Taphrina deformans, the causal agent of peach leaf curl.</title>
        <authorList>
            <person name="Cisse O.H."/>
            <person name="Almeida J.M.G.C.F."/>
            <person name="Fonseca A."/>
            <person name="Kumar A.A."/>
            <person name="Salojaervi J."/>
            <person name="Overmyer K."/>
            <person name="Hauser P.M."/>
            <person name="Pagni M."/>
        </authorList>
    </citation>
    <scope>NUCLEOTIDE SEQUENCE [LARGE SCALE GENOMIC DNA]</scope>
    <source>
        <strain evidence="2">PYCC 5710 / ATCC 11124 / CBS 356.35 / IMI 108563 / JCM 9778 / NBRC 8474</strain>
    </source>
</reference>
<name>R4XB86_TAPDE</name>